<reference evidence="2 3" key="2">
    <citation type="submission" date="2019-01" db="EMBL/GenBank/DDBJ databases">
        <authorList>
            <person name="Li Y."/>
        </authorList>
    </citation>
    <scope>NUCLEOTIDE SEQUENCE [LARGE SCALE GENOMIC DNA]</scope>
    <source>
        <strain evidence="2 3">SK2B-1</strain>
    </source>
</reference>
<protein>
    <submittedName>
        <fullName evidence="2">ImmA/IrrE family metallo-endopeptidase</fullName>
    </submittedName>
</protein>
<dbReference type="InterPro" id="IPR052345">
    <property type="entry name" value="Rad_response_metalloprotease"/>
</dbReference>
<reference evidence="2 3" key="1">
    <citation type="submission" date="2019-01" db="EMBL/GenBank/DDBJ databases">
        <title>Sinorhodobacter populi sp. nov. isolated from the symptomatic bark tissue of Populus euramericana canker.</title>
        <authorList>
            <person name="Xu G."/>
        </authorList>
    </citation>
    <scope>NUCLEOTIDE SEQUENCE [LARGE SCALE GENOMIC DNA]</scope>
    <source>
        <strain evidence="2 3">SK2B-1</strain>
    </source>
</reference>
<dbReference type="InterPro" id="IPR010359">
    <property type="entry name" value="IrrE_HExxH"/>
</dbReference>
<feature type="domain" description="IrrE N-terminal-like" evidence="1">
    <location>
        <begin position="89"/>
        <end position="170"/>
    </location>
</feature>
<dbReference type="RefSeq" id="WP_128209248.1">
    <property type="nucleotide sequence ID" value="NZ_JBHRSO010000063.1"/>
</dbReference>
<dbReference type="PANTHER" id="PTHR43236">
    <property type="entry name" value="ANTITOXIN HIGA1"/>
    <property type="match status" value="1"/>
</dbReference>
<accession>A0A443JG68</accession>
<dbReference type="PANTHER" id="PTHR43236:SF1">
    <property type="entry name" value="BLL7220 PROTEIN"/>
    <property type="match status" value="1"/>
</dbReference>
<evidence type="ECO:0000259" key="1">
    <source>
        <dbReference type="Pfam" id="PF06114"/>
    </source>
</evidence>
<proteinExistence type="predicted"/>
<dbReference type="Pfam" id="PF06114">
    <property type="entry name" value="Peptidase_M78"/>
    <property type="match status" value="1"/>
</dbReference>
<evidence type="ECO:0000313" key="2">
    <source>
        <dbReference type="EMBL" id="RWR19492.1"/>
    </source>
</evidence>
<gene>
    <name evidence="2" type="ORF">D2T30_13265</name>
</gene>
<evidence type="ECO:0000313" key="3">
    <source>
        <dbReference type="Proteomes" id="UP000284476"/>
    </source>
</evidence>
<dbReference type="EMBL" id="SAUZ01000015">
    <property type="protein sequence ID" value="RWR19492.1"/>
    <property type="molecule type" value="Genomic_DNA"/>
</dbReference>
<dbReference type="Proteomes" id="UP000284476">
    <property type="component" value="Unassembled WGS sequence"/>
</dbReference>
<comment type="caution">
    <text evidence="2">The sequence shown here is derived from an EMBL/GenBank/DDBJ whole genome shotgun (WGS) entry which is preliminary data.</text>
</comment>
<sequence>MTGIDFVVPARSWDSVEGVANGLRRRMGLEHEPHLPVIEIIELVLDQRLGLLNLEVGDHDEMGGAEGLTCPHGKFIMLRQDVYDGAWRGENRHRFTTAHELGHWAMHTNISMQRTRKGDGTPAYRLAEPQANQFAGAILMPKVFIDPHYDDEDDLMERFGVSRDAAANRLRYLRKKVAA</sequence>
<dbReference type="AlphaFoldDB" id="A0A443JG68"/>
<organism evidence="2 3">
    <name type="scientific">Paenirhodobacter populi</name>
    <dbReference type="NCBI Taxonomy" id="2306993"/>
    <lineage>
        <taxon>Bacteria</taxon>
        <taxon>Pseudomonadati</taxon>
        <taxon>Pseudomonadota</taxon>
        <taxon>Alphaproteobacteria</taxon>
        <taxon>Rhodobacterales</taxon>
        <taxon>Rhodobacter group</taxon>
        <taxon>Paenirhodobacter</taxon>
    </lineage>
</organism>
<dbReference type="Gene3D" id="1.10.10.2910">
    <property type="match status" value="1"/>
</dbReference>
<name>A0A443JG68_9RHOB</name>